<dbReference type="Proteomes" id="UP001215598">
    <property type="component" value="Unassembled WGS sequence"/>
</dbReference>
<dbReference type="AlphaFoldDB" id="A0AAD7MX53"/>
<protein>
    <submittedName>
        <fullName evidence="1">Uncharacterized protein</fullName>
    </submittedName>
</protein>
<comment type="caution">
    <text evidence="1">The sequence shown here is derived from an EMBL/GenBank/DDBJ whole genome shotgun (WGS) entry which is preliminary data.</text>
</comment>
<dbReference type="EMBL" id="JARKIB010000123">
    <property type="protein sequence ID" value="KAJ7736108.1"/>
    <property type="molecule type" value="Genomic_DNA"/>
</dbReference>
<organism evidence="1 2">
    <name type="scientific">Mycena metata</name>
    <dbReference type="NCBI Taxonomy" id="1033252"/>
    <lineage>
        <taxon>Eukaryota</taxon>
        <taxon>Fungi</taxon>
        <taxon>Dikarya</taxon>
        <taxon>Basidiomycota</taxon>
        <taxon>Agaricomycotina</taxon>
        <taxon>Agaricomycetes</taxon>
        <taxon>Agaricomycetidae</taxon>
        <taxon>Agaricales</taxon>
        <taxon>Marasmiineae</taxon>
        <taxon>Mycenaceae</taxon>
        <taxon>Mycena</taxon>
    </lineage>
</organism>
<sequence>MLLAALCAFERSAAAVGRFGARAYGVKCDELVFAPRDRVCTASTSKAFAGRGLRWIGKEDIRVRLEGRALGVGRWLCGAGAGAGADVRSSGVCAIPHPLVAAGLVWVLDETGDFLFRRISAFAFGGLCLLAFSLHSFFLHSSSPSFTSPAGRVHPTDLYIV</sequence>
<name>A0AAD7MX53_9AGAR</name>
<evidence type="ECO:0000313" key="2">
    <source>
        <dbReference type="Proteomes" id="UP001215598"/>
    </source>
</evidence>
<accession>A0AAD7MX53</accession>
<evidence type="ECO:0000313" key="1">
    <source>
        <dbReference type="EMBL" id="KAJ7736108.1"/>
    </source>
</evidence>
<gene>
    <name evidence="1" type="ORF">B0H16DRAFT_123573</name>
</gene>
<proteinExistence type="predicted"/>
<reference evidence="1" key="1">
    <citation type="submission" date="2023-03" db="EMBL/GenBank/DDBJ databases">
        <title>Massive genome expansion in bonnet fungi (Mycena s.s.) driven by repeated elements and novel gene families across ecological guilds.</title>
        <authorList>
            <consortium name="Lawrence Berkeley National Laboratory"/>
            <person name="Harder C.B."/>
            <person name="Miyauchi S."/>
            <person name="Viragh M."/>
            <person name="Kuo A."/>
            <person name="Thoen E."/>
            <person name="Andreopoulos B."/>
            <person name="Lu D."/>
            <person name="Skrede I."/>
            <person name="Drula E."/>
            <person name="Henrissat B."/>
            <person name="Morin E."/>
            <person name="Kohler A."/>
            <person name="Barry K."/>
            <person name="LaButti K."/>
            <person name="Morin E."/>
            <person name="Salamov A."/>
            <person name="Lipzen A."/>
            <person name="Mereny Z."/>
            <person name="Hegedus B."/>
            <person name="Baldrian P."/>
            <person name="Stursova M."/>
            <person name="Weitz H."/>
            <person name="Taylor A."/>
            <person name="Grigoriev I.V."/>
            <person name="Nagy L.G."/>
            <person name="Martin F."/>
            <person name="Kauserud H."/>
        </authorList>
    </citation>
    <scope>NUCLEOTIDE SEQUENCE</scope>
    <source>
        <strain evidence="1">CBHHK182m</strain>
    </source>
</reference>
<keyword evidence="2" id="KW-1185">Reference proteome</keyword>